<organism evidence="1 2">
    <name type="scientific">Paenibacillus hunanensis</name>
    <dbReference type="NCBI Taxonomy" id="539262"/>
    <lineage>
        <taxon>Bacteria</taxon>
        <taxon>Bacillati</taxon>
        <taxon>Bacillota</taxon>
        <taxon>Bacilli</taxon>
        <taxon>Bacillales</taxon>
        <taxon>Paenibacillaceae</taxon>
        <taxon>Paenibacillus</taxon>
    </lineage>
</organism>
<keyword evidence="2" id="KW-1185">Reference proteome</keyword>
<proteinExistence type="predicted"/>
<name>A0ABU1IVB2_9BACL</name>
<sequence>MMDRELDTKQNDHIGDRGMLDIAKHASFI</sequence>
<evidence type="ECO:0000313" key="2">
    <source>
        <dbReference type="Proteomes" id="UP001185028"/>
    </source>
</evidence>
<protein>
    <submittedName>
        <fullName evidence="1">Uncharacterized protein</fullName>
    </submittedName>
</protein>
<comment type="caution">
    <text evidence="1">The sequence shown here is derived from an EMBL/GenBank/DDBJ whole genome shotgun (WGS) entry which is preliminary data.</text>
</comment>
<dbReference type="EMBL" id="JAVDQH010000001">
    <property type="protein sequence ID" value="MDR6242153.1"/>
    <property type="molecule type" value="Genomic_DNA"/>
</dbReference>
<evidence type="ECO:0000313" key="1">
    <source>
        <dbReference type="EMBL" id="MDR6242153.1"/>
    </source>
</evidence>
<gene>
    <name evidence="1" type="ORF">JOC58_000037</name>
</gene>
<accession>A0ABU1IVB2</accession>
<dbReference type="Proteomes" id="UP001185028">
    <property type="component" value="Unassembled WGS sequence"/>
</dbReference>
<reference evidence="1 2" key="1">
    <citation type="submission" date="2023-07" db="EMBL/GenBank/DDBJ databases">
        <title>Genomic Encyclopedia of Type Strains, Phase IV (KMG-IV): sequencing the most valuable type-strain genomes for metagenomic binning, comparative biology and taxonomic classification.</title>
        <authorList>
            <person name="Goeker M."/>
        </authorList>
    </citation>
    <scope>NUCLEOTIDE SEQUENCE [LARGE SCALE GENOMIC DNA]</scope>
    <source>
        <strain evidence="1 2">DSM 22170</strain>
    </source>
</reference>